<dbReference type="Pfam" id="PF13279">
    <property type="entry name" value="4HBT_2"/>
    <property type="match status" value="1"/>
</dbReference>
<evidence type="ECO:0000313" key="3">
    <source>
        <dbReference type="EMBL" id="SHK27059.1"/>
    </source>
</evidence>
<proteinExistence type="inferred from homology"/>
<dbReference type="OrthoDB" id="9800856at2"/>
<dbReference type="Gene3D" id="3.10.129.10">
    <property type="entry name" value="Hotdog Thioesterase"/>
    <property type="match status" value="1"/>
</dbReference>
<dbReference type="EMBL" id="FRAH01000021">
    <property type="protein sequence ID" value="SHK27059.1"/>
    <property type="molecule type" value="Genomic_DNA"/>
</dbReference>
<dbReference type="SUPFAM" id="SSF54637">
    <property type="entry name" value="Thioesterase/thiol ester dehydrase-isomerase"/>
    <property type="match status" value="1"/>
</dbReference>
<reference evidence="3 4" key="1">
    <citation type="submission" date="2016-11" db="EMBL/GenBank/DDBJ databases">
        <authorList>
            <person name="Jaros S."/>
            <person name="Januszkiewicz K."/>
            <person name="Wedrychowicz H."/>
        </authorList>
    </citation>
    <scope>NUCLEOTIDE SEQUENCE [LARGE SCALE GENOMIC DNA]</scope>
    <source>
        <strain evidence="3 4">DSM 14214</strain>
    </source>
</reference>
<keyword evidence="4" id="KW-1185">Reference proteome</keyword>
<name>A0A1M6R3K7_9FIRM</name>
<dbReference type="PIRSF" id="PIRSF003230">
    <property type="entry name" value="YbgC"/>
    <property type="match status" value="1"/>
</dbReference>
<evidence type="ECO:0000256" key="2">
    <source>
        <dbReference type="ARBA" id="ARBA00022801"/>
    </source>
</evidence>
<dbReference type="GO" id="GO:0047617">
    <property type="term" value="F:fatty acyl-CoA hydrolase activity"/>
    <property type="evidence" value="ECO:0007669"/>
    <property type="project" value="TreeGrafter"/>
</dbReference>
<dbReference type="InterPro" id="IPR050563">
    <property type="entry name" value="4-hydroxybenzoyl-CoA_TE"/>
</dbReference>
<accession>A0A1M6R3K7</accession>
<dbReference type="RefSeq" id="WP_072850546.1">
    <property type="nucleotide sequence ID" value="NZ_FRAH01000021.1"/>
</dbReference>
<sequence>MEPYLHKVQYYETDKMGIAHHSNYIRWMEEARVDFLEKIGWGFDRLEAEGIVSPVVGVHGRYKKSCTFADVLEITVKVQKYNGMMMHLAYEMKLAGSEQVLFTGVSEHCFLDQAGKPLRLKQKWQELDEILKNCVVEYEAEKA</sequence>
<keyword evidence="2 3" id="KW-0378">Hydrolase</keyword>
<dbReference type="CDD" id="cd00586">
    <property type="entry name" value="4HBT"/>
    <property type="match status" value="1"/>
</dbReference>
<dbReference type="Proteomes" id="UP000183975">
    <property type="component" value="Unassembled WGS sequence"/>
</dbReference>
<dbReference type="AlphaFoldDB" id="A0A1M6R3K7"/>
<protein>
    <submittedName>
        <fullName evidence="3">Acyl-CoA thioester hydrolase</fullName>
    </submittedName>
</protein>
<dbReference type="InterPro" id="IPR006684">
    <property type="entry name" value="YbgC/YbaW"/>
</dbReference>
<dbReference type="InterPro" id="IPR029069">
    <property type="entry name" value="HotDog_dom_sf"/>
</dbReference>
<comment type="similarity">
    <text evidence="1">Belongs to the 4-hydroxybenzoyl-CoA thioesterase family.</text>
</comment>
<organism evidence="3 4">
    <name type="scientific">Anaerotignum lactatifermentans DSM 14214</name>
    <dbReference type="NCBI Taxonomy" id="1121323"/>
    <lineage>
        <taxon>Bacteria</taxon>
        <taxon>Bacillati</taxon>
        <taxon>Bacillota</taxon>
        <taxon>Clostridia</taxon>
        <taxon>Lachnospirales</taxon>
        <taxon>Anaerotignaceae</taxon>
        <taxon>Anaerotignum</taxon>
    </lineage>
</organism>
<evidence type="ECO:0000313" key="4">
    <source>
        <dbReference type="Proteomes" id="UP000183975"/>
    </source>
</evidence>
<evidence type="ECO:0000256" key="1">
    <source>
        <dbReference type="ARBA" id="ARBA00005953"/>
    </source>
</evidence>
<dbReference type="NCBIfam" id="TIGR00051">
    <property type="entry name" value="YbgC/FadM family acyl-CoA thioesterase"/>
    <property type="match status" value="1"/>
</dbReference>
<dbReference type="PANTHER" id="PTHR31793:SF27">
    <property type="entry name" value="NOVEL THIOESTERASE SUPERFAMILY DOMAIN AND SAPOSIN A-TYPE DOMAIN CONTAINING PROTEIN (0610012H03RIK)"/>
    <property type="match status" value="1"/>
</dbReference>
<dbReference type="PANTHER" id="PTHR31793">
    <property type="entry name" value="4-HYDROXYBENZOYL-COA THIOESTERASE FAMILY MEMBER"/>
    <property type="match status" value="1"/>
</dbReference>
<gene>
    <name evidence="3" type="ORF">SAMN02745138_01464</name>
</gene>